<evidence type="ECO:0000313" key="2">
    <source>
        <dbReference type="Proteomes" id="UP001155034"/>
    </source>
</evidence>
<gene>
    <name evidence="1" type="ORF">GGP82_003578</name>
</gene>
<organism evidence="1 2">
    <name type="scientific">Salinibacter ruber</name>
    <dbReference type="NCBI Taxonomy" id="146919"/>
    <lineage>
        <taxon>Bacteria</taxon>
        <taxon>Pseudomonadati</taxon>
        <taxon>Rhodothermota</taxon>
        <taxon>Rhodothermia</taxon>
        <taxon>Rhodothermales</taxon>
        <taxon>Salinibacteraceae</taxon>
        <taxon>Salinibacter</taxon>
    </lineage>
</organism>
<dbReference type="RefSeq" id="WP_259084328.1">
    <property type="nucleotide sequence ID" value="NZ_JANTYZ010000029.1"/>
</dbReference>
<sequence length="79" mass="8603">MPTGTATPDTTTLEVEDGILHWTNEDFFISVKEAKGVKRHVENALGRGDGILVDNTGAGGTWPTEIDEVWGKLMQNIYG</sequence>
<evidence type="ECO:0000313" key="1">
    <source>
        <dbReference type="EMBL" id="MCS3866995.1"/>
    </source>
</evidence>
<proteinExistence type="predicted"/>
<dbReference type="EMBL" id="JANTYZ010000029">
    <property type="protein sequence ID" value="MCS3866995.1"/>
    <property type="molecule type" value="Genomic_DNA"/>
</dbReference>
<comment type="caution">
    <text evidence="1">The sequence shown here is derived from an EMBL/GenBank/DDBJ whole genome shotgun (WGS) entry which is preliminary data.</text>
</comment>
<dbReference type="Proteomes" id="UP001155034">
    <property type="component" value="Unassembled WGS sequence"/>
</dbReference>
<reference evidence="1" key="1">
    <citation type="submission" date="2022-08" db="EMBL/GenBank/DDBJ databases">
        <title>Genomic Encyclopedia of Type Strains, Phase V (KMG-V): Genome sequencing to study the core and pangenomes of soil and plant-associated prokaryotes.</title>
        <authorList>
            <person name="Whitman W."/>
        </authorList>
    </citation>
    <scope>NUCLEOTIDE SEQUENCE</scope>
    <source>
        <strain evidence="1">SP2016B</strain>
    </source>
</reference>
<accession>A0A9X2ZNH6</accession>
<name>A0A9X2ZNH6_9BACT</name>
<protein>
    <submittedName>
        <fullName evidence="1">Uncharacterized protein</fullName>
    </submittedName>
</protein>
<dbReference type="AlphaFoldDB" id="A0A9X2ZNH6"/>